<evidence type="ECO:0000313" key="2">
    <source>
        <dbReference type="EMBL" id="TKA47359.1"/>
    </source>
</evidence>
<feature type="compositionally biased region" description="Low complexity" evidence="1">
    <location>
        <begin position="1"/>
        <end position="13"/>
    </location>
</feature>
<feature type="compositionally biased region" description="Basic and acidic residues" evidence="1">
    <location>
        <begin position="61"/>
        <end position="71"/>
    </location>
</feature>
<evidence type="ECO:0000256" key="1">
    <source>
        <dbReference type="SAM" id="MobiDB-lite"/>
    </source>
</evidence>
<sequence>MRPISLRALTRPLPARRKPPTSRPYAVQAPGAPAFQVFNRHTKWLQKERAASNAELSRTVDGVKDEVARRL</sequence>
<comment type="caution">
    <text evidence="2">The sequence shown here is derived from an EMBL/GenBank/DDBJ whole genome shotgun (WGS) entry which is preliminary data.</text>
</comment>
<dbReference type="AlphaFoldDB" id="A0A4V5NBW0"/>
<dbReference type="EMBL" id="NAJN01002886">
    <property type="protein sequence ID" value="TKA47359.1"/>
    <property type="molecule type" value="Genomic_DNA"/>
</dbReference>
<reference evidence="2 4" key="1">
    <citation type="submission" date="2017-03" db="EMBL/GenBank/DDBJ databases">
        <title>Genomes of endolithic fungi from Antarctica.</title>
        <authorList>
            <person name="Coleine C."/>
            <person name="Masonjones S."/>
            <person name="Stajich J.E."/>
        </authorList>
    </citation>
    <scope>NUCLEOTIDE SEQUENCE [LARGE SCALE GENOMIC DNA]</scope>
    <source>
        <strain evidence="2 4">CCFEE 5187</strain>
    </source>
</reference>
<gene>
    <name evidence="3" type="ORF">B0A49_02112</name>
    <name evidence="2" type="ORF">B0A49_12878</name>
</gene>
<dbReference type="Proteomes" id="UP000308768">
    <property type="component" value="Unassembled WGS sequence"/>
</dbReference>
<keyword evidence="4" id="KW-1185">Reference proteome</keyword>
<evidence type="ECO:0000313" key="4">
    <source>
        <dbReference type="Proteomes" id="UP000308768"/>
    </source>
</evidence>
<protein>
    <submittedName>
        <fullName evidence="2">Uncharacterized protein</fullName>
    </submittedName>
</protein>
<feature type="region of interest" description="Disordered" evidence="1">
    <location>
        <begin position="1"/>
        <end position="28"/>
    </location>
</feature>
<organism evidence="2 4">
    <name type="scientific">Cryomyces minteri</name>
    <dbReference type="NCBI Taxonomy" id="331657"/>
    <lineage>
        <taxon>Eukaryota</taxon>
        <taxon>Fungi</taxon>
        <taxon>Dikarya</taxon>
        <taxon>Ascomycota</taxon>
        <taxon>Pezizomycotina</taxon>
        <taxon>Dothideomycetes</taxon>
        <taxon>Dothideomycetes incertae sedis</taxon>
        <taxon>Cryomyces</taxon>
    </lineage>
</organism>
<dbReference type="EMBL" id="NAJN01000193">
    <property type="protein sequence ID" value="TKA77318.1"/>
    <property type="molecule type" value="Genomic_DNA"/>
</dbReference>
<feature type="non-terminal residue" evidence="2">
    <location>
        <position position="71"/>
    </location>
</feature>
<accession>A0A4V5NBW0</accession>
<feature type="region of interest" description="Disordered" evidence="1">
    <location>
        <begin position="51"/>
        <end position="71"/>
    </location>
</feature>
<dbReference type="OrthoDB" id="16816at2759"/>
<dbReference type="STRING" id="331657.A0A4V5NBW0"/>
<proteinExistence type="predicted"/>
<name>A0A4V5NBW0_9PEZI</name>
<evidence type="ECO:0000313" key="3">
    <source>
        <dbReference type="EMBL" id="TKA77318.1"/>
    </source>
</evidence>